<dbReference type="Proteomes" id="UP000789405">
    <property type="component" value="Unassembled WGS sequence"/>
</dbReference>
<keyword evidence="3" id="KW-1185">Reference proteome</keyword>
<feature type="non-terminal residue" evidence="2">
    <location>
        <position position="1"/>
    </location>
</feature>
<evidence type="ECO:0000313" key="2">
    <source>
        <dbReference type="EMBL" id="CAG8798892.1"/>
    </source>
</evidence>
<feature type="compositionally biased region" description="Polar residues" evidence="1">
    <location>
        <begin position="1"/>
        <end position="13"/>
    </location>
</feature>
<feature type="non-terminal residue" evidence="2">
    <location>
        <position position="60"/>
    </location>
</feature>
<gene>
    <name evidence="2" type="ORF">DERYTH_LOCUS22966</name>
</gene>
<comment type="caution">
    <text evidence="2">The sequence shown here is derived from an EMBL/GenBank/DDBJ whole genome shotgun (WGS) entry which is preliminary data.</text>
</comment>
<organism evidence="2 3">
    <name type="scientific">Dentiscutata erythropus</name>
    <dbReference type="NCBI Taxonomy" id="1348616"/>
    <lineage>
        <taxon>Eukaryota</taxon>
        <taxon>Fungi</taxon>
        <taxon>Fungi incertae sedis</taxon>
        <taxon>Mucoromycota</taxon>
        <taxon>Glomeromycotina</taxon>
        <taxon>Glomeromycetes</taxon>
        <taxon>Diversisporales</taxon>
        <taxon>Gigasporaceae</taxon>
        <taxon>Dentiscutata</taxon>
    </lineage>
</organism>
<protein>
    <submittedName>
        <fullName evidence="2">2980_t:CDS:1</fullName>
    </submittedName>
</protein>
<feature type="region of interest" description="Disordered" evidence="1">
    <location>
        <begin position="1"/>
        <end position="60"/>
    </location>
</feature>
<accession>A0A9N9JWB5</accession>
<reference evidence="2" key="1">
    <citation type="submission" date="2021-06" db="EMBL/GenBank/DDBJ databases">
        <authorList>
            <person name="Kallberg Y."/>
            <person name="Tangrot J."/>
            <person name="Rosling A."/>
        </authorList>
    </citation>
    <scope>NUCLEOTIDE SEQUENCE</scope>
    <source>
        <strain evidence="2">MA453B</strain>
    </source>
</reference>
<evidence type="ECO:0000313" key="3">
    <source>
        <dbReference type="Proteomes" id="UP000789405"/>
    </source>
</evidence>
<name>A0A9N9JWB5_9GLOM</name>
<proteinExistence type="predicted"/>
<dbReference type="AlphaFoldDB" id="A0A9N9JWB5"/>
<evidence type="ECO:0000256" key="1">
    <source>
        <dbReference type="SAM" id="MobiDB-lite"/>
    </source>
</evidence>
<sequence>GNSLGIGTNNGYTFNAELKKSKKEIKKNNDSEESPIKKCKDITNSRKQGDSIFPFSSHHA</sequence>
<dbReference type="EMBL" id="CAJVPY010033373">
    <property type="protein sequence ID" value="CAG8798892.1"/>
    <property type="molecule type" value="Genomic_DNA"/>
</dbReference>
<feature type="compositionally biased region" description="Basic and acidic residues" evidence="1">
    <location>
        <begin position="26"/>
        <end position="49"/>
    </location>
</feature>